<dbReference type="InterPro" id="IPR013783">
    <property type="entry name" value="Ig-like_fold"/>
</dbReference>
<dbReference type="Gene3D" id="2.60.40.10">
    <property type="entry name" value="Immunoglobulins"/>
    <property type="match status" value="6"/>
</dbReference>
<feature type="signal peptide" evidence="8">
    <location>
        <begin position="1"/>
        <end position="27"/>
    </location>
</feature>
<name>A0ABY9VFB0_9BACI</name>
<dbReference type="EMBL" id="CP134494">
    <property type="protein sequence ID" value="WNF22609.1"/>
    <property type="molecule type" value="Genomic_DNA"/>
</dbReference>
<evidence type="ECO:0000256" key="8">
    <source>
        <dbReference type="SAM" id="SignalP"/>
    </source>
</evidence>
<proteinExistence type="inferred from homology"/>
<evidence type="ECO:0000256" key="7">
    <source>
        <dbReference type="ARBA" id="ARBA00023163"/>
    </source>
</evidence>
<keyword evidence="5" id="KW-0805">Transcription regulation</keyword>
<dbReference type="SUPFAM" id="SSF53300">
    <property type="entry name" value="vWA-like"/>
    <property type="match status" value="1"/>
</dbReference>
<evidence type="ECO:0000256" key="4">
    <source>
        <dbReference type="ARBA" id="ARBA00022833"/>
    </source>
</evidence>
<dbReference type="Pfam" id="PF00092">
    <property type="entry name" value="VWA"/>
    <property type="match status" value="1"/>
</dbReference>
<dbReference type="SMART" id="SM00429">
    <property type="entry name" value="IPT"/>
    <property type="match status" value="6"/>
</dbReference>
<evidence type="ECO:0000256" key="3">
    <source>
        <dbReference type="ARBA" id="ARBA00022771"/>
    </source>
</evidence>
<keyword evidence="3" id="KW-0863">Zinc-finger</keyword>
<accession>A0ABY9VFB0</accession>
<dbReference type="InterPro" id="IPR014756">
    <property type="entry name" value="Ig_E-set"/>
</dbReference>
<dbReference type="CDD" id="cd00603">
    <property type="entry name" value="IPT_PCSR"/>
    <property type="match status" value="2"/>
</dbReference>
<dbReference type="SMART" id="SM00327">
    <property type="entry name" value="VWA"/>
    <property type="match status" value="1"/>
</dbReference>
<evidence type="ECO:0000313" key="10">
    <source>
        <dbReference type="EMBL" id="WNF22609.1"/>
    </source>
</evidence>
<dbReference type="CDD" id="cd00198">
    <property type="entry name" value="vWFA"/>
    <property type="match status" value="1"/>
</dbReference>
<dbReference type="InterPro" id="IPR003523">
    <property type="entry name" value="Transcription_factor_COE"/>
</dbReference>
<keyword evidence="4" id="KW-0862">Zinc</keyword>
<dbReference type="Proteomes" id="UP001303324">
    <property type="component" value="Chromosome"/>
</dbReference>
<dbReference type="RefSeq" id="WP_311072715.1">
    <property type="nucleotide sequence ID" value="NZ_CP134494.1"/>
</dbReference>
<feature type="domain" description="VWFA" evidence="9">
    <location>
        <begin position="73"/>
        <end position="248"/>
    </location>
</feature>
<evidence type="ECO:0000256" key="2">
    <source>
        <dbReference type="ARBA" id="ARBA00022723"/>
    </source>
</evidence>
<dbReference type="InterPro" id="IPR002035">
    <property type="entry name" value="VWF_A"/>
</dbReference>
<feature type="chain" id="PRO_5046330831" evidence="8">
    <location>
        <begin position="28"/>
        <end position="867"/>
    </location>
</feature>
<evidence type="ECO:0000256" key="6">
    <source>
        <dbReference type="ARBA" id="ARBA00023125"/>
    </source>
</evidence>
<dbReference type="SUPFAM" id="SSF81296">
    <property type="entry name" value="E set domains"/>
    <property type="match status" value="6"/>
</dbReference>
<evidence type="ECO:0000256" key="1">
    <source>
        <dbReference type="ARBA" id="ARBA00010340"/>
    </source>
</evidence>
<evidence type="ECO:0000256" key="5">
    <source>
        <dbReference type="ARBA" id="ARBA00023015"/>
    </source>
</evidence>
<keyword evidence="2" id="KW-0479">Metal-binding</keyword>
<dbReference type="Gene3D" id="3.40.50.410">
    <property type="entry name" value="von Willebrand factor, type A domain"/>
    <property type="match status" value="1"/>
</dbReference>
<dbReference type="PANTHER" id="PTHR10747">
    <property type="entry name" value="TRANSCRIPTION FACTOR COE FAMILY MEMBER"/>
    <property type="match status" value="1"/>
</dbReference>
<protein>
    <submittedName>
        <fullName evidence="10">IPT/TIG domain-containing protein</fullName>
    </submittedName>
</protein>
<sequence length="867" mass="91924">MKNSFFLKVLTLLVFLTGSLLPYSASATTMSGSSLVAVNKTVETNSLVENSTTEVTLTIQGTPQDTTTVKPNDVILIVDKSGSMQMDNRLEAAKTATKEFIDLMDLTKHRVGIVDFSDYSGSFALTTDASAAKSYVDSIQLSGSTNTGDAIRTASNILANHRPEAQPTIVILTDGAANSEADALASAQAAKDQGIIFYSIALLGPTEDPNSSAPNQLLKDMSTSAEHHHFVLGSVGLSDVYKQIVEEIGLASAYNVNITDTISPEFEIVPGSYDNNIPKPTVTGNTLVWNITELKTDQLTLKYQIRAKDTTKAGRYSLGTTNTSFVDNNMNSYVMNTVNPIMEVLNPKPVISIINSDKGLTTGGEIVTITGMNFLPGVKVYFGNYEATVTSESNTEIVVTTPIGAQGTAKVKVLNSDGQFALGDFNYYADPTLSYVTPAEGPMDGGNRIAVIGSNFMSGAKVLINGIEAQTEFSTVSKLYGIVPASPIDGFVSVKVINPDGTEVEKADAYNYLTPAPKPTIKLTSLSATSGLLTGGESVYLIGENFDTNVKVYFGDKEAPVNYYASPTKIRVSVPAGTSTGLVNVKAQNPDASESELPAAYEYLAPPPPPAPEISYLSDNTAMIGEQKTVYLFGKNISPTAKVFIGNQEASVSFVTTSKIRITVPVSTQPYTADVKLVNPDGQSAILAGGFIYAEPVPDPAPIITSLSDNSGLISGNETVIITGQNFKSGLKVYFGDRSATIDSVSATEIQVRTPVSSITGNVTVKVVNPDLQESTLADGYNYEPLPITVTKLSVTSGSIAGGNLVYIYGTNFNGLMTVTVNGQQVPYTFLATTRIRIKMPAASAPGPVDITVDRAGAQASITYTYY</sequence>
<gene>
    <name evidence="10" type="ORF">RH061_21040</name>
</gene>
<dbReference type="PROSITE" id="PS50234">
    <property type="entry name" value="VWFA"/>
    <property type="match status" value="1"/>
</dbReference>
<keyword evidence="8" id="KW-0732">Signal</keyword>
<dbReference type="InterPro" id="IPR036465">
    <property type="entry name" value="vWFA_dom_sf"/>
</dbReference>
<dbReference type="Pfam" id="PF01833">
    <property type="entry name" value="TIG"/>
    <property type="match status" value="5"/>
</dbReference>
<keyword evidence="11" id="KW-1185">Reference proteome</keyword>
<evidence type="ECO:0000313" key="11">
    <source>
        <dbReference type="Proteomes" id="UP001303324"/>
    </source>
</evidence>
<organism evidence="10 11">
    <name type="scientific">Mesobacillus jeotgali</name>
    <dbReference type="NCBI Taxonomy" id="129985"/>
    <lineage>
        <taxon>Bacteria</taxon>
        <taxon>Bacillati</taxon>
        <taxon>Bacillota</taxon>
        <taxon>Bacilli</taxon>
        <taxon>Bacillales</taxon>
        <taxon>Bacillaceae</taxon>
        <taxon>Mesobacillus</taxon>
    </lineage>
</organism>
<reference evidence="10 11" key="1">
    <citation type="submission" date="2023-09" db="EMBL/GenBank/DDBJ databases">
        <title>Microbial mechanism of fulvic acid promoting antimony reduction mineralization in rice fields.</title>
        <authorList>
            <person name="Chen G."/>
            <person name="Lan J."/>
        </authorList>
    </citation>
    <scope>NUCLEOTIDE SEQUENCE [LARGE SCALE GENOMIC DNA]</scope>
    <source>
        <strain evidence="10 11">PS1</strain>
    </source>
</reference>
<comment type="similarity">
    <text evidence="1">Belongs to the COE family.</text>
</comment>
<evidence type="ECO:0000259" key="9">
    <source>
        <dbReference type="PROSITE" id="PS50234"/>
    </source>
</evidence>
<dbReference type="InterPro" id="IPR002909">
    <property type="entry name" value="IPT_dom"/>
</dbReference>
<dbReference type="CDD" id="cd00102">
    <property type="entry name" value="IPT"/>
    <property type="match status" value="3"/>
</dbReference>
<keyword evidence="7" id="KW-0804">Transcription</keyword>
<keyword evidence="6" id="KW-0238">DNA-binding</keyword>